<evidence type="ECO:0000313" key="2">
    <source>
        <dbReference type="Proteomes" id="UP000190959"/>
    </source>
</evidence>
<evidence type="ECO:0000313" key="1">
    <source>
        <dbReference type="EMBL" id="OOP73201.1"/>
    </source>
</evidence>
<proteinExistence type="predicted"/>
<protein>
    <submittedName>
        <fullName evidence="1">Uncharacterized protein</fullName>
    </submittedName>
</protein>
<dbReference type="EMBL" id="MWMH01000003">
    <property type="protein sequence ID" value="OOP73201.1"/>
    <property type="molecule type" value="Genomic_DNA"/>
</dbReference>
<dbReference type="Proteomes" id="UP000190959">
    <property type="component" value="Unassembled WGS sequence"/>
</dbReference>
<reference evidence="1 2" key="1">
    <citation type="submission" date="2017-02" db="EMBL/GenBank/DDBJ databases">
        <title>Genome sequence of Clostridium beijerinckii Br21.</title>
        <authorList>
            <person name="Fonseca B.C."/>
            <person name="Guazzaroni M.E."/>
            <person name="Riano-Pachon D.M."/>
            <person name="Reginatto V."/>
        </authorList>
    </citation>
    <scope>NUCLEOTIDE SEQUENCE [LARGE SCALE GENOMIC DNA]</scope>
    <source>
        <strain evidence="1 2">Br21</strain>
    </source>
</reference>
<gene>
    <name evidence="1" type="ORF">CBEIBR21_09195</name>
</gene>
<dbReference type="AlphaFoldDB" id="A0A1S9N6Z9"/>
<sequence>MGKYKEISIEQSNWPNVGRMKLKEPYIDLEKIYIEFENRKISLKEYINKTNNRIYLIKQNTAKTYSIHSEYFIKWCKDNFEPGGKNKLL</sequence>
<accession>A0A1S9N6Z9</accession>
<name>A0A1S9N6Z9_CLOBE</name>
<comment type="caution">
    <text evidence="1">The sequence shown here is derived from an EMBL/GenBank/DDBJ whole genome shotgun (WGS) entry which is preliminary data.</text>
</comment>
<organism evidence="1 2">
    <name type="scientific">Clostridium beijerinckii</name>
    <name type="common">Clostridium MP</name>
    <dbReference type="NCBI Taxonomy" id="1520"/>
    <lineage>
        <taxon>Bacteria</taxon>
        <taxon>Bacillati</taxon>
        <taxon>Bacillota</taxon>
        <taxon>Clostridia</taxon>
        <taxon>Eubacteriales</taxon>
        <taxon>Clostridiaceae</taxon>
        <taxon>Clostridium</taxon>
    </lineage>
</organism>
<dbReference type="RefSeq" id="WP_078115351.1">
    <property type="nucleotide sequence ID" value="NZ_MWMH01000003.1"/>
</dbReference>